<dbReference type="GO" id="GO:0009898">
    <property type="term" value="C:cytoplasmic side of plasma membrane"/>
    <property type="evidence" value="ECO:0007669"/>
    <property type="project" value="TreeGrafter"/>
</dbReference>
<accession>A0A151ZD59</accession>
<evidence type="ECO:0000256" key="2">
    <source>
        <dbReference type="SAM" id="MobiDB-lite"/>
    </source>
</evidence>
<feature type="coiled-coil region" evidence="1">
    <location>
        <begin position="240"/>
        <end position="267"/>
    </location>
</feature>
<evidence type="ECO:0000313" key="3">
    <source>
        <dbReference type="EMBL" id="KYQ91886.1"/>
    </source>
</evidence>
<dbReference type="FunCoup" id="A0A151ZD59">
    <property type="interactions" value="128"/>
</dbReference>
<protein>
    <submittedName>
        <fullName evidence="3">SNF7 family protein</fullName>
    </submittedName>
</protein>
<keyword evidence="4" id="KW-1185">Reference proteome</keyword>
<dbReference type="GO" id="GO:0032511">
    <property type="term" value="P:late endosome to vacuole transport via multivesicular body sorting pathway"/>
    <property type="evidence" value="ECO:0007669"/>
    <property type="project" value="TreeGrafter"/>
</dbReference>
<evidence type="ECO:0000256" key="1">
    <source>
        <dbReference type="SAM" id="Coils"/>
    </source>
</evidence>
<name>A0A151ZD59_TIELA</name>
<feature type="compositionally biased region" description="Low complexity" evidence="2">
    <location>
        <begin position="389"/>
        <end position="401"/>
    </location>
</feature>
<dbReference type="OrthoDB" id="10250120at2759"/>
<dbReference type="Proteomes" id="UP000076078">
    <property type="component" value="Unassembled WGS sequence"/>
</dbReference>
<dbReference type="EMBL" id="LODT01000033">
    <property type="protein sequence ID" value="KYQ91886.1"/>
    <property type="molecule type" value="Genomic_DNA"/>
</dbReference>
<dbReference type="Gene3D" id="6.10.140.1230">
    <property type="match status" value="1"/>
</dbReference>
<organism evidence="3 4">
    <name type="scientific">Tieghemostelium lacteum</name>
    <name type="common">Slime mold</name>
    <name type="synonym">Dictyostelium lacteum</name>
    <dbReference type="NCBI Taxonomy" id="361077"/>
    <lineage>
        <taxon>Eukaryota</taxon>
        <taxon>Amoebozoa</taxon>
        <taxon>Evosea</taxon>
        <taxon>Eumycetozoa</taxon>
        <taxon>Dictyostelia</taxon>
        <taxon>Dictyosteliales</taxon>
        <taxon>Raperosteliaceae</taxon>
        <taxon>Tieghemostelium</taxon>
    </lineage>
</organism>
<dbReference type="InParanoid" id="A0A151ZD59"/>
<evidence type="ECO:0000313" key="4">
    <source>
        <dbReference type="Proteomes" id="UP000076078"/>
    </source>
</evidence>
<dbReference type="InterPro" id="IPR005024">
    <property type="entry name" value="Snf7_fam"/>
</dbReference>
<dbReference type="PANTHER" id="PTHR22761">
    <property type="entry name" value="CHARGED MULTIVESICULAR BODY PROTEIN"/>
    <property type="match status" value="1"/>
</dbReference>
<dbReference type="AlphaFoldDB" id="A0A151ZD59"/>
<dbReference type="PANTHER" id="PTHR22761:SF96">
    <property type="entry name" value="BCDNA.GH08385"/>
    <property type="match status" value="1"/>
</dbReference>
<dbReference type="STRING" id="361077.A0A151ZD59"/>
<reference evidence="3 4" key="1">
    <citation type="submission" date="2015-12" db="EMBL/GenBank/DDBJ databases">
        <title>Dictyostelia acquired genes for synthesis and detection of signals that induce cell-type specialization by lateral gene transfer from prokaryotes.</title>
        <authorList>
            <person name="Gloeckner G."/>
            <person name="Schaap P."/>
        </authorList>
    </citation>
    <scope>NUCLEOTIDE SEQUENCE [LARGE SCALE GENOMIC DNA]</scope>
    <source>
        <strain evidence="3 4">TK</strain>
    </source>
</reference>
<proteinExistence type="predicted"/>
<feature type="region of interest" description="Disordered" evidence="2">
    <location>
        <begin position="447"/>
        <end position="467"/>
    </location>
</feature>
<dbReference type="Pfam" id="PF03357">
    <property type="entry name" value="Snf7"/>
    <property type="match status" value="1"/>
</dbReference>
<dbReference type="GO" id="GO:0000815">
    <property type="term" value="C:ESCRT III complex"/>
    <property type="evidence" value="ECO:0007669"/>
    <property type="project" value="TreeGrafter"/>
</dbReference>
<gene>
    <name evidence="3" type="ORF">DLAC_07226</name>
</gene>
<dbReference type="GO" id="GO:0006900">
    <property type="term" value="P:vesicle budding from membrane"/>
    <property type="evidence" value="ECO:0007669"/>
    <property type="project" value="TreeGrafter"/>
</dbReference>
<sequence>MNNSKTQNIKNYTNSSSTLLERKNILFSRLPEKNVNKERYDNILSFWDSAILDVARKFNVLIFTPKLLQEVFTINNTSPNFLPVVLNELHKSSNITTLDNFFKEIGWTKWIFDKLVMSPLKSYTGILQNNVGSVPNQKLVIAEILKEKAEEVYQIQSEKIHTTTDCIVPMGKLEKLIQDWLLSKEELDLLVQVLVKQGFAVLILSNTGERKGLKFRFQGESEQLKSEESDIGILHLLTTLDSLKIQEEKLREDIEVLNVEIKKSIRQKQKSHALVQLRKKKQFDDILEKRIESSTNIHNILLSIESAQSNQQIVEAMRSGATALKKVNEKLPIEEVDKVFEDLQDTLTDQKEIDDALKQGNASTSMNNFTLEEEQELEEELKLLEEQVQKQQQPTETTATTPIKNEIQTTTTTTTTTSEPEFKIPVEILSKEEEDNLLLELEKLQLNSKEKDEEPEKEKKKLILESN</sequence>
<dbReference type="GO" id="GO:0005771">
    <property type="term" value="C:multivesicular body"/>
    <property type="evidence" value="ECO:0007669"/>
    <property type="project" value="TreeGrafter"/>
</dbReference>
<comment type="caution">
    <text evidence="3">The sequence shown here is derived from an EMBL/GenBank/DDBJ whole genome shotgun (WGS) entry which is preliminary data.</text>
</comment>
<dbReference type="Pfam" id="PF25880">
    <property type="entry name" value="WHD_CHMP7_1st"/>
    <property type="match status" value="1"/>
</dbReference>
<feature type="region of interest" description="Disordered" evidence="2">
    <location>
        <begin position="389"/>
        <end position="420"/>
    </location>
</feature>
<keyword evidence="1" id="KW-0175">Coiled coil</keyword>
<dbReference type="OMA" id="LQLQFMR"/>